<dbReference type="PANTHER" id="PTHR33490:SF7">
    <property type="entry name" value="BLR2979 PROTEIN"/>
    <property type="match status" value="1"/>
</dbReference>
<protein>
    <submittedName>
        <fullName evidence="2">Transglutaminase family protein</fullName>
    </submittedName>
</protein>
<proteinExistence type="predicted"/>
<keyword evidence="3" id="KW-1185">Reference proteome</keyword>
<gene>
    <name evidence="2" type="ORF">F6464_03535</name>
</gene>
<dbReference type="Gene3D" id="3.10.620.30">
    <property type="match status" value="1"/>
</dbReference>
<organism evidence="2 3">
    <name type="scientific">Flavobacterium luteum</name>
    <dbReference type="NCBI Taxonomy" id="2026654"/>
    <lineage>
        <taxon>Bacteria</taxon>
        <taxon>Pseudomonadati</taxon>
        <taxon>Bacteroidota</taxon>
        <taxon>Flavobacteriia</taxon>
        <taxon>Flavobacteriales</taxon>
        <taxon>Flavobacteriaceae</taxon>
        <taxon>Flavobacterium</taxon>
    </lineage>
</organism>
<evidence type="ECO:0000313" key="3">
    <source>
        <dbReference type="Proteomes" id="UP000490922"/>
    </source>
</evidence>
<dbReference type="OrthoDB" id="9804872at2"/>
<dbReference type="InterPro" id="IPR038765">
    <property type="entry name" value="Papain-like_cys_pep_sf"/>
</dbReference>
<dbReference type="Pfam" id="PF01841">
    <property type="entry name" value="Transglut_core"/>
    <property type="match status" value="1"/>
</dbReference>
<dbReference type="PANTHER" id="PTHR33490">
    <property type="entry name" value="BLR5614 PROTEIN-RELATED"/>
    <property type="match status" value="1"/>
</dbReference>
<dbReference type="Pfam" id="PF08379">
    <property type="entry name" value="Bact_transglu_N"/>
    <property type="match status" value="1"/>
</dbReference>
<dbReference type="SUPFAM" id="SSF54001">
    <property type="entry name" value="Cysteine proteinases"/>
    <property type="match status" value="1"/>
</dbReference>
<dbReference type="EMBL" id="WAEM01000001">
    <property type="protein sequence ID" value="KAB1158167.1"/>
    <property type="molecule type" value="Genomic_DNA"/>
</dbReference>
<reference evidence="2 3" key="1">
    <citation type="submission" date="2019-09" db="EMBL/GenBank/DDBJ databases">
        <title>Flavobacterium sp. nov., isolated from glacier ice.</title>
        <authorList>
            <person name="Liu Q."/>
        </authorList>
    </citation>
    <scope>NUCLEOTIDE SEQUENCE [LARGE SCALE GENOMIC DNA]</scope>
    <source>
        <strain evidence="2 3">NBRC 112527</strain>
    </source>
</reference>
<dbReference type="InterPro" id="IPR013589">
    <property type="entry name" value="Bac_transglu_N"/>
</dbReference>
<dbReference type="Proteomes" id="UP000490922">
    <property type="component" value="Unassembled WGS sequence"/>
</dbReference>
<dbReference type="RefSeq" id="WP_151106369.1">
    <property type="nucleotide sequence ID" value="NZ_WAEM01000001.1"/>
</dbReference>
<name>A0A7J5AKN7_9FLAO</name>
<dbReference type="InterPro" id="IPR002931">
    <property type="entry name" value="Transglutaminase-like"/>
</dbReference>
<evidence type="ECO:0000313" key="2">
    <source>
        <dbReference type="EMBL" id="KAB1158167.1"/>
    </source>
</evidence>
<evidence type="ECO:0000259" key="1">
    <source>
        <dbReference type="SMART" id="SM00460"/>
    </source>
</evidence>
<accession>A0A7J5AKN7</accession>
<comment type="caution">
    <text evidence="2">The sequence shown here is derived from an EMBL/GenBank/DDBJ whole genome shotgun (WGS) entry which is preliminary data.</text>
</comment>
<dbReference type="AlphaFoldDB" id="A0A7J5AKN7"/>
<feature type="domain" description="Transglutaminase-like" evidence="1">
    <location>
        <begin position="174"/>
        <end position="244"/>
    </location>
</feature>
<dbReference type="SMART" id="SM00460">
    <property type="entry name" value="TGc"/>
    <property type="match status" value="1"/>
</dbReference>
<sequence>MKYKLRHQTIYTYVNPVHNYQSVLCLQPLTLPNQICRDFKIDIEPTPSKIYSRVDYFGNTQHYFSIHEPHKILKVVVYSEIENFPKKIQPINYITCQDSKILFSSKHALKLELLQYQLPSQFIVWDEEIINFAQTCFSPSASLYESVEQLSKKIFTEFQFKSGFTTINTPLKTVLKEKKGVCQDFSHLAIACIRSMGFAAKYVSGYIETLPPKDKPKLQGSDASHAWISVYIPEMGWCEFDPTNNMIPQQRHIITAYGRDFADVSPLKGIIFSSGEHKVKVEVDVIPFFDE</sequence>